<comment type="function">
    <text evidence="11">Component of an histone acetyltransferase complex.</text>
</comment>
<feature type="binding site" evidence="9">
    <location>
        <position position="184"/>
    </location>
    <ligand>
        <name>Zn(2+)</name>
        <dbReference type="ChEBI" id="CHEBI:29105"/>
        <label>2</label>
    </ligand>
</feature>
<dbReference type="PANTHER" id="PTHR10333">
    <property type="entry name" value="INHIBITOR OF GROWTH PROTEIN"/>
    <property type="match status" value="1"/>
</dbReference>
<dbReference type="EMBL" id="CAJFCW020000002">
    <property type="protein sequence ID" value="CAG9095456.1"/>
    <property type="molecule type" value="Genomic_DNA"/>
</dbReference>
<dbReference type="PROSITE" id="PS01359">
    <property type="entry name" value="ZF_PHD_1"/>
    <property type="match status" value="1"/>
</dbReference>
<evidence type="ECO:0000256" key="11">
    <source>
        <dbReference type="RuleBase" id="RU361213"/>
    </source>
</evidence>
<comment type="domain">
    <text evidence="11">The PHD-type zinc finger mediates the binding to H3K4me3.</text>
</comment>
<feature type="site" description="Histone H3K4me3 binding" evidence="8">
    <location>
        <position position="181"/>
    </location>
</feature>
<evidence type="ECO:0000259" key="13">
    <source>
        <dbReference type="PROSITE" id="PS50016"/>
    </source>
</evidence>
<feature type="binding site" evidence="9">
    <location>
        <position position="189"/>
    </location>
    <ligand>
        <name>Zn(2+)</name>
        <dbReference type="ChEBI" id="CHEBI:29105"/>
        <label>2</label>
    </ligand>
</feature>
<evidence type="ECO:0000256" key="8">
    <source>
        <dbReference type="PIRSR" id="PIRSR628651-50"/>
    </source>
</evidence>
<comment type="subcellular location">
    <subcellularLocation>
        <location evidence="1 11">Nucleus</location>
    </subcellularLocation>
</comment>
<gene>
    <name evidence="14" type="ORF">BOKJ2_LOCUS4122</name>
</gene>
<evidence type="ECO:0000313" key="15">
    <source>
        <dbReference type="Proteomes" id="UP000614601"/>
    </source>
</evidence>
<dbReference type="FunFam" id="3.30.40.10:FF:000016">
    <property type="entry name" value="Inhibitor of growth protein"/>
    <property type="match status" value="1"/>
</dbReference>
<dbReference type="GO" id="GO:0008270">
    <property type="term" value="F:zinc ion binding"/>
    <property type="evidence" value="ECO:0007669"/>
    <property type="project" value="UniProtKB-KW"/>
</dbReference>
<evidence type="ECO:0000256" key="4">
    <source>
        <dbReference type="ARBA" id="ARBA00022771"/>
    </source>
</evidence>
<organism evidence="14 15">
    <name type="scientific">Bursaphelenchus okinawaensis</name>
    <dbReference type="NCBI Taxonomy" id="465554"/>
    <lineage>
        <taxon>Eukaryota</taxon>
        <taxon>Metazoa</taxon>
        <taxon>Ecdysozoa</taxon>
        <taxon>Nematoda</taxon>
        <taxon>Chromadorea</taxon>
        <taxon>Rhabditida</taxon>
        <taxon>Tylenchina</taxon>
        <taxon>Tylenchomorpha</taxon>
        <taxon>Aphelenchoidea</taxon>
        <taxon>Aphelenchoididae</taxon>
        <taxon>Bursaphelenchus</taxon>
    </lineage>
</organism>
<feature type="site" description="Histone H3K4me3 binding" evidence="8">
    <location>
        <position position="170"/>
    </location>
</feature>
<evidence type="ECO:0000256" key="5">
    <source>
        <dbReference type="ARBA" id="ARBA00022833"/>
    </source>
</evidence>
<keyword evidence="3 9" id="KW-0479">Metal-binding</keyword>
<keyword evidence="4 10" id="KW-0863">Zinc-finger</keyword>
<keyword evidence="7 11" id="KW-0539">Nucleus</keyword>
<evidence type="ECO:0000256" key="1">
    <source>
        <dbReference type="ARBA" id="ARBA00004123"/>
    </source>
</evidence>
<dbReference type="SMART" id="SM01408">
    <property type="entry name" value="ING"/>
    <property type="match status" value="1"/>
</dbReference>
<feature type="compositionally biased region" description="Basic residues" evidence="12">
    <location>
        <begin position="121"/>
        <end position="137"/>
    </location>
</feature>
<dbReference type="EMBL" id="CAJFDH010000002">
    <property type="protein sequence ID" value="CAD5212277.1"/>
    <property type="molecule type" value="Genomic_DNA"/>
</dbReference>
<comment type="caution">
    <text evidence="14">The sequence shown here is derived from an EMBL/GenBank/DDBJ whole genome shotgun (WGS) entry which is preliminary data.</text>
</comment>
<dbReference type="Gene3D" id="6.10.140.1740">
    <property type="match status" value="1"/>
</dbReference>
<proteinExistence type="inferred from homology"/>
<feature type="region of interest" description="Disordered" evidence="12">
    <location>
        <begin position="118"/>
        <end position="159"/>
    </location>
</feature>
<keyword evidence="6 11" id="KW-0156">Chromatin regulator</keyword>
<dbReference type="InterPro" id="IPR028651">
    <property type="entry name" value="ING_fam"/>
</dbReference>
<feature type="site" description="Histone H3K4me3 binding" evidence="8">
    <location>
        <position position="185"/>
    </location>
</feature>
<comment type="similarity">
    <text evidence="2 11">Belongs to the ING family.</text>
</comment>
<dbReference type="Pfam" id="PF23011">
    <property type="entry name" value="PHD-1st_NSD"/>
    <property type="match status" value="1"/>
</dbReference>
<feature type="binding site" evidence="9">
    <location>
        <position position="173"/>
    </location>
    <ligand>
        <name>Zn(2+)</name>
        <dbReference type="ChEBI" id="CHEBI:29105"/>
        <label>1</label>
    </ligand>
</feature>
<evidence type="ECO:0000256" key="3">
    <source>
        <dbReference type="ARBA" id="ARBA00022723"/>
    </source>
</evidence>
<reference evidence="14" key="1">
    <citation type="submission" date="2020-09" db="EMBL/GenBank/DDBJ databases">
        <authorList>
            <person name="Kikuchi T."/>
        </authorList>
    </citation>
    <scope>NUCLEOTIDE SEQUENCE</scope>
    <source>
        <strain evidence="14">SH1</strain>
    </source>
</reference>
<dbReference type="PROSITE" id="PS50016">
    <property type="entry name" value="ZF_PHD_2"/>
    <property type="match status" value="1"/>
</dbReference>
<feature type="domain" description="PHD-type" evidence="13">
    <location>
        <begin position="168"/>
        <end position="217"/>
    </location>
</feature>
<dbReference type="Proteomes" id="UP000614601">
    <property type="component" value="Unassembled WGS sequence"/>
</dbReference>
<dbReference type="InterPro" id="IPR019787">
    <property type="entry name" value="Znf_PHD-finger"/>
</dbReference>
<dbReference type="InterPro" id="IPR019786">
    <property type="entry name" value="Zinc_finger_PHD-type_CS"/>
</dbReference>
<comment type="subunit">
    <text evidence="11">Component of an histone acetyltransferase complex. Interacts with H3K4me3 and to a lesser extent with H3K4me2.</text>
</comment>
<feature type="binding site" evidence="9">
    <location>
        <position position="214"/>
    </location>
    <ligand>
        <name>Zn(2+)</name>
        <dbReference type="ChEBI" id="CHEBI:29105"/>
        <label>2</label>
    </ligand>
</feature>
<dbReference type="InterPro" id="IPR059153">
    <property type="entry name" value="NSD_PHD-1st"/>
</dbReference>
<dbReference type="Proteomes" id="UP000783686">
    <property type="component" value="Unassembled WGS sequence"/>
</dbReference>
<dbReference type="Pfam" id="PF12998">
    <property type="entry name" value="ING"/>
    <property type="match status" value="1"/>
</dbReference>
<feature type="site" description="Histone H3K4me3 binding" evidence="8">
    <location>
        <position position="193"/>
    </location>
</feature>
<evidence type="ECO:0000256" key="12">
    <source>
        <dbReference type="SAM" id="MobiDB-lite"/>
    </source>
</evidence>
<dbReference type="Gene3D" id="3.30.40.10">
    <property type="entry name" value="Zinc/RING finger domain, C3HC4 (zinc finger)"/>
    <property type="match status" value="1"/>
</dbReference>
<dbReference type="OrthoDB" id="5411773at2759"/>
<dbReference type="SUPFAM" id="SSF57903">
    <property type="entry name" value="FYVE/PHD zinc finger"/>
    <property type="match status" value="1"/>
</dbReference>
<evidence type="ECO:0000256" key="7">
    <source>
        <dbReference type="ARBA" id="ARBA00023242"/>
    </source>
</evidence>
<dbReference type="InterPro" id="IPR001965">
    <property type="entry name" value="Znf_PHD"/>
</dbReference>
<sequence length="228" mass="26448">MDTQKPLARFMKKLDRLAPQLNEHFVEIQDLDRKSREDGNKLKKLCNSACSTQPRSPKQKKDQHEERYTQLMKLLDDMEEDCKRKVELASTSYETVDKYINDLDKSYLKFTQNVTAPVDHNKKHHQKASTGRKKKRKASEVAETDGTATESLDFDSPLVEMPVDPNEPTYCYCHQVSFGQMIMCDNKTCNIEWFHFQCVGLTSTPRGKWYCDNCKSKVKRGRKPSALN</sequence>
<dbReference type="GO" id="GO:0005634">
    <property type="term" value="C:nucleus"/>
    <property type="evidence" value="ECO:0007669"/>
    <property type="project" value="UniProtKB-SubCell"/>
</dbReference>
<evidence type="ECO:0000313" key="14">
    <source>
        <dbReference type="EMBL" id="CAD5212277.1"/>
    </source>
</evidence>
<evidence type="ECO:0000256" key="6">
    <source>
        <dbReference type="ARBA" id="ARBA00022853"/>
    </source>
</evidence>
<evidence type="ECO:0000256" key="2">
    <source>
        <dbReference type="ARBA" id="ARBA00010210"/>
    </source>
</evidence>
<dbReference type="InterPro" id="IPR011011">
    <property type="entry name" value="Znf_FYVE_PHD"/>
</dbReference>
<dbReference type="GO" id="GO:0006325">
    <property type="term" value="P:chromatin organization"/>
    <property type="evidence" value="ECO:0007669"/>
    <property type="project" value="UniProtKB-KW"/>
</dbReference>
<keyword evidence="15" id="KW-1185">Reference proteome</keyword>
<accession>A0A811K8B0</accession>
<dbReference type="PANTHER" id="PTHR10333:SF42">
    <property type="entry name" value="INHIBITOR OF GROWTH PROTEIN 5"/>
    <property type="match status" value="1"/>
</dbReference>
<dbReference type="AlphaFoldDB" id="A0A811K8B0"/>
<dbReference type="InterPro" id="IPR013083">
    <property type="entry name" value="Znf_RING/FYVE/PHD"/>
</dbReference>
<protein>
    <recommendedName>
        <fullName evidence="11">Inhibitor of growth protein</fullName>
    </recommendedName>
</protein>
<dbReference type="CDD" id="cd15505">
    <property type="entry name" value="PHD_ING"/>
    <property type="match status" value="1"/>
</dbReference>
<name>A0A811K8B0_9BILA</name>
<keyword evidence="5 9" id="KW-0862">Zinc</keyword>
<feature type="binding site" evidence="9">
    <location>
        <position position="198"/>
    </location>
    <ligand>
        <name>Zn(2+)</name>
        <dbReference type="ChEBI" id="CHEBI:29105"/>
        <label>1</label>
    </ligand>
</feature>
<evidence type="ECO:0000256" key="9">
    <source>
        <dbReference type="PIRSR" id="PIRSR628651-51"/>
    </source>
</evidence>
<feature type="region of interest" description="Disordered" evidence="12">
    <location>
        <begin position="45"/>
        <end position="66"/>
    </location>
</feature>
<dbReference type="InterPro" id="IPR024610">
    <property type="entry name" value="ING_N_histone-binding"/>
</dbReference>
<feature type="binding site" evidence="9">
    <location>
        <position position="195"/>
    </location>
    <ligand>
        <name>Zn(2+)</name>
        <dbReference type="ChEBI" id="CHEBI:29105"/>
        <label>1</label>
    </ligand>
</feature>
<dbReference type="SMART" id="SM00249">
    <property type="entry name" value="PHD"/>
    <property type="match status" value="1"/>
</dbReference>
<feature type="binding site" evidence="9">
    <location>
        <position position="211"/>
    </location>
    <ligand>
        <name>Zn(2+)</name>
        <dbReference type="ChEBI" id="CHEBI:29105"/>
        <label>2</label>
    </ligand>
</feature>
<feature type="binding site" evidence="9">
    <location>
        <position position="171"/>
    </location>
    <ligand>
        <name>Zn(2+)</name>
        <dbReference type="ChEBI" id="CHEBI:29105"/>
        <label>1</label>
    </ligand>
</feature>
<evidence type="ECO:0000256" key="10">
    <source>
        <dbReference type="PROSITE-ProRule" id="PRU00146"/>
    </source>
</evidence>